<name>A0A5S4WXE2_9BRAD</name>
<evidence type="ECO:0000313" key="3">
    <source>
        <dbReference type="Proteomes" id="UP000324853"/>
    </source>
</evidence>
<dbReference type="Gene3D" id="3.30.70.1230">
    <property type="entry name" value="Nucleotide cyclase"/>
    <property type="match status" value="1"/>
</dbReference>
<dbReference type="AlphaFoldDB" id="A0A5S4WXE2"/>
<feature type="domain" description="Guanylate cyclase" evidence="1">
    <location>
        <begin position="15"/>
        <end position="130"/>
    </location>
</feature>
<proteinExistence type="predicted"/>
<dbReference type="Gene3D" id="1.25.40.10">
    <property type="entry name" value="Tetratricopeptide repeat domain"/>
    <property type="match status" value="2"/>
</dbReference>
<dbReference type="Gene3D" id="3.40.50.10070">
    <property type="entry name" value="TolB, N-terminal domain"/>
    <property type="match status" value="1"/>
</dbReference>
<comment type="caution">
    <text evidence="2">The sequence shown here is derived from an EMBL/GenBank/DDBJ whole genome shotgun (WGS) entry which is preliminary data.</text>
</comment>
<dbReference type="PANTHER" id="PTHR43081">
    <property type="entry name" value="ADENYLATE CYCLASE, TERMINAL-DIFFERENTIATION SPECIFIC-RELATED"/>
    <property type="match status" value="1"/>
</dbReference>
<dbReference type="SUPFAM" id="SSF55073">
    <property type="entry name" value="Nucleotide cyclase"/>
    <property type="match status" value="1"/>
</dbReference>
<protein>
    <submittedName>
        <fullName evidence="2">Adenylate/guanylate cyclase domain-containing protein</fullName>
    </submittedName>
</protein>
<dbReference type="OrthoDB" id="9807521at2"/>
<dbReference type="InterPro" id="IPR001054">
    <property type="entry name" value="A/G_cyclase"/>
</dbReference>
<sequence length="596" mass="65043">MAQERPSRVERRLSAILAADVAGYSRLMHHDEEGTHAKLMTLLMEAVYPAIAEHGGRVVKNTGDGFLAEFASAVEAVRAAMQFQTRTHELTIDEAKDDRIAFRAGINIGDVIVEPHDIFGDGVNIAARLESIAEPGGICISSSVHDHVRGKIGVEFADLGEQNLKNIALPVRTYAVVRDGPSSATQVERASQGPLSTPRLSIVVLPFVNLSGDPEQDYFVDGVTESLTTDLSRISGSFVIAGDSAVSYKGRPVDVRQVGRELNVRYVFEGSVQRSGKRLRMNVQLIDARSGQHLWAERFEKPVVNLFDMQDEIVSRLANTLGAQLIVAEARRAERTLHPDAMDLYFQGRAWLMKGFSPEDVTQARSFFERALEFDPGNVEAMIGLATVDTAIGSSFTTDDGPARFAAAEAMVNKALSIRPNYTSAHSARGWVQIFTNRAAQGIREFEHALALDSNRANSHAALGFAKFYLGRAAETEGHIREALRLSPRDVEAYQWTCFVGVAKLQLVLDVEAVNWLRQSTEANRNFPLAHLSLAAALGLTDALDEARTAARTGLALNSGFTIRRFVAAQQSDNPAFLAGLKRTCEGFRLAGVPEG</sequence>
<dbReference type="PANTHER" id="PTHR43081:SF19">
    <property type="entry name" value="PH-SENSITIVE ADENYLATE CYCLASE RV1264"/>
    <property type="match status" value="1"/>
</dbReference>
<dbReference type="InterPro" id="IPR029787">
    <property type="entry name" value="Nucleotide_cyclase"/>
</dbReference>
<dbReference type="CDD" id="cd07302">
    <property type="entry name" value="CHD"/>
    <property type="match status" value="1"/>
</dbReference>
<dbReference type="InterPro" id="IPR019734">
    <property type="entry name" value="TPR_rpt"/>
</dbReference>
<dbReference type="GO" id="GO:0006171">
    <property type="term" value="P:cAMP biosynthetic process"/>
    <property type="evidence" value="ECO:0007669"/>
    <property type="project" value="TreeGrafter"/>
</dbReference>
<dbReference type="Proteomes" id="UP000324853">
    <property type="component" value="Unassembled WGS sequence"/>
</dbReference>
<dbReference type="Pfam" id="PF00211">
    <property type="entry name" value="Guanylate_cyc"/>
    <property type="match status" value="1"/>
</dbReference>
<evidence type="ECO:0000259" key="1">
    <source>
        <dbReference type="PROSITE" id="PS50125"/>
    </source>
</evidence>
<gene>
    <name evidence="2" type="ORF">FXB38_07145</name>
</gene>
<dbReference type="GO" id="GO:0004016">
    <property type="term" value="F:adenylate cyclase activity"/>
    <property type="evidence" value="ECO:0007669"/>
    <property type="project" value="UniProtKB-ARBA"/>
</dbReference>
<organism evidence="2 3">
    <name type="scientific">Bradyrhizobium cytisi</name>
    <dbReference type="NCBI Taxonomy" id="515489"/>
    <lineage>
        <taxon>Bacteria</taxon>
        <taxon>Pseudomonadati</taxon>
        <taxon>Pseudomonadota</taxon>
        <taxon>Alphaproteobacteria</taxon>
        <taxon>Hyphomicrobiales</taxon>
        <taxon>Nitrobacteraceae</taxon>
        <taxon>Bradyrhizobium</taxon>
    </lineage>
</organism>
<reference evidence="2 3" key="1">
    <citation type="submission" date="2019-08" db="EMBL/GenBank/DDBJ databases">
        <title>Bradyrhizobium hipponensis sp. nov., a rhizobium isolated from a Lupinus angustifolius root nodule in Tunisia.</title>
        <authorList>
            <person name="Off K."/>
            <person name="Rejili M."/>
            <person name="Mars M."/>
            <person name="Brachmann A."/>
            <person name="Marin M."/>
        </authorList>
    </citation>
    <scope>NUCLEOTIDE SEQUENCE [LARGE SCALE GENOMIC DNA]</scope>
    <source>
        <strain evidence="2 3">CTAW11</strain>
    </source>
</reference>
<dbReference type="EMBL" id="VSSR01000012">
    <property type="protein sequence ID" value="TYL86631.1"/>
    <property type="molecule type" value="Genomic_DNA"/>
</dbReference>
<dbReference type="SUPFAM" id="SSF48452">
    <property type="entry name" value="TPR-like"/>
    <property type="match status" value="1"/>
</dbReference>
<dbReference type="RefSeq" id="WP_148750119.1">
    <property type="nucleotide sequence ID" value="NZ_VSSR01000012.1"/>
</dbReference>
<dbReference type="InterPro" id="IPR050697">
    <property type="entry name" value="Adenylyl/Guanylyl_Cyclase_3/4"/>
</dbReference>
<dbReference type="PROSITE" id="PS50125">
    <property type="entry name" value="GUANYLATE_CYCLASE_2"/>
    <property type="match status" value="1"/>
</dbReference>
<dbReference type="InterPro" id="IPR011990">
    <property type="entry name" value="TPR-like_helical_dom_sf"/>
</dbReference>
<keyword evidence="3" id="KW-1185">Reference proteome</keyword>
<dbReference type="GO" id="GO:0035556">
    <property type="term" value="P:intracellular signal transduction"/>
    <property type="evidence" value="ECO:0007669"/>
    <property type="project" value="InterPro"/>
</dbReference>
<dbReference type="SMART" id="SM00028">
    <property type="entry name" value="TPR"/>
    <property type="match status" value="4"/>
</dbReference>
<evidence type="ECO:0000313" key="2">
    <source>
        <dbReference type="EMBL" id="TYL86631.1"/>
    </source>
</evidence>
<accession>A0A5S4WXE2</accession>